<feature type="modified residue" description="4-aspartylphosphate" evidence="4">
    <location>
        <position position="367"/>
    </location>
</feature>
<evidence type="ECO:0000313" key="8">
    <source>
        <dbReference type="Proteomes" id="UP000886748"/>
    </source>
</evidence>
<comment type="caution">
    <text evidence="4">Lacks conserved residue(s) required for the propagation of feature annotation.</text>
</comment>
<accession>A0A9D1MY37</accession>
<dbReference type="PANTHER" id="PTHR44591">
    <property type="entry name" value="STRESS RESPONSE REGULATOR PROTEIN 1"/>
    <property type="match status" value="1"/>
</dbReference>
<comment type="caution">
    <text evidence="7">The sequence shown here is derived from an EMBL/GenBank/DDBJ whole genome shotgun (WGS) entry which is preliminary data.</text>
</comment>
<evidence type="ECO:0000259" key="5">
    <source>
        <dbReference type="PROSITE" id="PS50110"/>
    </source>
</evidence>
<dbReference type="InterPro" id="IPR001789">
    <property type="entry name" value="Sig_transdc_resp-reg_receiver"/>
</dbReference>
<dbReference type="AlphaFoldDB" id="A0A9D1MY37"/>
<dbReference type="PANTHER" id="PTHR44591:SF22">
    <property type="entry name" value="CHEY SUBFAMILY"/>
    <property type="match status" value="1"/>
</dbReference>
<dbReference type="EMBL" id="DVOD01000008">
    <property type="protein sequence ID" value="HIU91678.1"/>
    <property type="molecule type" value="Genomic_DNA"/>
</dbReference>
<dbReference type="InterPro" id="IPR000160">
    <property type="entry name" value="GGDEF_dom"/>
</dbReference>
<reference evidence="7" key="2">
    <citation type="journal article" date="2021" name="PeerJ">
        <title>Extensive microbial diversity within the chicken gut microbiome revealed by metagenomics and culture.</title>
        <authorList>
            <person name="Gilroy R."/>
            <person name="Ravi A."/>
            <person name="Getino M."/>
            <person name="Pursley I."/>
            <person name="Horton D.L."/>
            <person name="Alikhan N.F."/>
            <person name="Baker D."/>
            <person name="Gharbi K."/>
            <person name="Hall N."/>
            <person name="Watson M."/>
            <person name="Adriaenssens E.M."/>
            <person name="Foster-Nyarko E."/>
            <person name="Jarju S."/>
            <person name="Secka A."/>
            <person name="Antonio M."/>
            <person name="Oren A."/>
            <person name="Chaudhuri R.R."/>
            <person name="La Ragione R."/>
            <person name="Hildebrand F."/>
            <person name="Pallen M.J."/>
        </authorList>
    </citation>
    <scope>NUCLEOTIDE SEQUENCE</scope>
    <source>
        <strain evidence="7">CHK154-7741</strain>
    </source>
</reference>
<dbReference type="InterPro" id="IPR043128">
    <property type="entry name" value="Rev_trsase/Diguanyl_cyclase"/>
</dbReference>
<feature type="domain" description="Response regulatory" evidence="5">
    <location>
        <begin position="5"/>
        <end position="120"/>
    </location>
</feature>
<organism evidence="7 8">
    <name type="scientific">Candidatus Limenecus avicola</name>
    <dbReference type="NCBI Taxonomy" id="2840847"/>
    <lineage>
        <taxon>Bacteria</taxon>
        <taxon>Bacillati</taxon>
        <taxon>Bacillota</taxon>
        <taxon>Clostridia</taxon>
        <taxon>Eubacteriales</taxon>
        <taxon>Clostridiaceae</taxon>
        <taxon>Clostridiaceae incertae sedis</taxon>
        <taxon>Candidatus Limenecus</taxon>
    </lineage>
</organism>
<dbReference type="GO" id="GO:0000160">
    <property type="term" value="P:phosphorelay signal transduction system"/>
    <property type="evidence" value="ECO:0007669"/>
    <property type="project" value="InterPro"/>
</dbReference>
<dbReference type="InterPro" id="IPR011006">
    <property type="entry name" value="CheY-like_superfamily"/>
</dbReference>
<gene>
    <name evidence="7" type="ORF">IAD26_00940</name>
</gene>
<dbReference type="InterPro" id="IPR050595">
    <property type="entry name" value="Bact_response_regulator"/>
</dbReference>
<keyword evidence="2 4" id="KW-0597">Phosphoprotein</keyword>
<feature type="domain" description="Response regulatory" evidence="5">
    <location>
        <begin position="318"/>
        <end position="432"/>
    </location>
</feature>
<evidence type="ECO:0000256" key="4">
    <source>
        <dbReference type="PROSITE-ProRule" id="PRU00169"/>
    </source>
</evidence>
<evidence type="ECO:0000313" key="7">
    <source>
        <dbReference type="EMBL" id="HIU91678.1"/>
    </source>
</evidence>
<dbReference type="Gene3D" id="3.30.70.270">
    <property type="match status" value="1"/>
</dbReference>
<dbReference type="SMART" id="SM00448">
    <property type="entry name" value="REC"/>
    <property type="match status" value="2"/>
</dbReference>
<evidence type="ECO:0000256" key="1">
    <source>
        <dbReference type="ARBA" id="ARBA00018672"/>
    </source>
</evidence>
<dbReference type="SUPFAM" id="SSF52172">
    <property type="entry name" value="CheY-like"/>
    <property type="match status" value="2"/>
</dbReference>
<reference evidence="7" key="1">
    <citation type="submission" date="2020-10" db="EMBL/GenBank/DDBJ databases">
        <authorList>
            <person name="Gilroy R."/>
        </authorList>
    </citation>
    <scope>NUCLEOTIDE SEQUENCE</scope>
    <source>
        <strain evidence="7">CHK154-7741</strain>
    </source>
</reference>
<evidence type="ECO:0000259" key="6">
    <source>
        <dbReference type="PROSITE" id="PS50887"/>
    </source>
</evidence>
<dbReference type="PROSITE" id="PS50887">
    <property type="entry name" value="GGDEF"/>
    <property type="match status" value="1"/>
</dbReference>
<dbReference type="PROSITE" id="PS50110">
    <property type="entry name" value="RESPONSE_REGULATORY"/>
    <property type="match status" value="2"/>
</dbReference>
<protein>
    <recommendedName>
        <fullName evidence="1">Stage 0 sporulation protein A homolog</fullName>
    </recommendedName>
</protein>
<name>A0A9D1MY37_9CLOT</name>
<dbReference type="Gene3D" id="3.40.50.2300">
    <property type="match status" value="2"/>
</dbReference>
<dbReference type="InterPro" id="IPR029787">
    <property type="entry name" value="Nucleotide_cyclase"/>
</dbReference>
<evidence type="ECO:0000256" key="2">
    <source>
        <dbReference type="ARBA" id="ARBA00022553"/>
    </source>
</evidence>
<sequence>MLSKLVLILDKRKELPAKYKKIIETNGVSVLCASSFETGLEILTEYEPDMVIVSDSLDMQPADAVKRLRMMSYPSRPCIVALSKSAELQDKLDVLDAGADDFLSEPIESDEFKARINAHLRRHFESMISEVTQLPDAKSALKILKRTIAQNKKWAAMLVKINEFEAYKEIYGELASDKMLQTYTAIINSALDENDFLGELTDGEFLVLTNPLKAEHIASFLVYAFEAIVDKFYSEEDAKSGYIILHGDDNAGKRISLVSTSIGIISSEFQTYTSVNAALNALFATGKLARLNTKSSYVVERAKISADNAVLNRDYNNKILILEPDEALNYLLKTTGEMQGYQVASAQDYDIAMNLVKTFDPALIVLDAGEVDTLKGLELCRKLKKDEKYKGIKIVLSTIVHDKKMALNAGADLYLPKPYELLGIFGWIERLVKEFND</sequence>
<feature type="domain" description="GGDEF" evidence="6">
    <location>
        <begin position="152"/>
        <end position="302"/>
    </location>
</feature>
<dbReference type="Pfam" id="PF00990">
    <property type="entry name" value="GGDEF"/>
    <property type="match status" value="1"/>
</dbReference>
<dbReference type="Pfam" id="PF00072">
    <property type="entry name" value="Response_reg"/>
    <property type="match status" value="2"/>
</dbReference>
<proteinExistence type="predicted"/>
<dbReference type="Proteomes" id="UP000886748">
    <property type="component" value="Unassembled WGS sequence"/>
</dbReference>
<evidence type="ECO:0000256" key="3">
    <source>
        <dbReference type="ARBA" id="ARBA00024867"/>
    </source>
</evidence>
<comment type="function">
    <text evidence="3">May play the central regulatory role in sporulation. It may be an element of the effector pathway responsible for the activation of sporulation genes in response to nutritional stress. Spo0A may act in concert with spo0H (a sigma factor) to control the expression of some genes that are critical to the sporulation process.</text>
</comment>
<dbReference type="SUPFAM" id="SSF55073">
    <property type="entry name" value="Nucleotide cyclase"/>
    <property type="match status" value="1"/>
</dbReference>